<accession>A0ABP8ZUC8</accession>
<reference evidence="2" key="1">
    <citation type="journal article" date="2019" name="Int. J. Syst. Evol. Microbiol.">
        <title>The Global Catalogue of Microorganisms (GCM) 10K type strain sequencing project: providing services to taxonomists for standard genome sequencing and annotation.</title>
        <authorList>
            <consortium name="The Broad Institute Genomics Platform"/>
            <consortium name="The Broad Institute Genome Sequencing Center for Infectious Disease"/>
            <person name="Wu L."/>
            <person name="Ma J."/>
        </authorList>
    </citation>
    <scope>NUCLEOTIDE SEQUENCE [LARGE SCALE GENOMIC DNA]</scope>
    <source>
        <strain evidence="2">JCM 18537</strain>
    </source>
</reference>
<name>A0ABP8ZUC8_9MICO</name>
<dbReference type="Proteomes" id="UP001501645">
    <property type="component" value="Unassembled WGS sequence"/>
</dbReference>
<comment type="caution">
    <text evidence="1">The sequence shown here is derived from an EMBL/GenBank/DDBJ whole genome shotgun (WGS) entry which is preliminary data.</text>
</comment>
<dbReference type="RefSeq" id="WP_345435900.1">
    <property type="nucleotide sequence ID" value="NZ_BAABKO010000001.1"/>
</dbReference>
<keyword evidence="2" id="KW-1185">Reference proteome</keyword>
<organism evidence="1 2">
    <name type="scientific">Microbacterium gilvum</name>
    <dbReference type="NCBI Taxonomy" id="1336204"/>
    <lineage>
        <taxon>Bacteria</taxon>
        <taxon>Bacillati</taxon>
        <taxon>Actinomycetota</taxon>
        <taxon>Actinomycetes</taxon>
        <taxon>Micrococcales</taxon>
        <taxon>Microbacteriaceae</taxon>
        <taxon>Microbacterium</taxon>
    </lineage>
</organism>
<protein>
    <submittedName>
        <fullName evidence="1">Uncharacterized protein</fullName>
    </submittedName>
</protein>
<proteinExistence type="predicted"/>
<dbReference type="EMBL" id="BAABKO010000001">
    <property type="protein sequence ID" value="GAA4766062.1"/>
    <property type="molecule type" value="Genomic_DNA"/>
</dbReference>
<evidence type="ECO:0000313" key="1">
    <source>
        <dbReference type="EMBL" id="GAA4766062.1"/>
    </source>
</evidence>
<gene>
    <name evidence="1" type="ORF">GCM10023351_06550</name>
</gene>
<evidence type="ECO:0000313" key="2">
    <source>
        <dbReference type="Proteomes" id="UP001501645"/>
    </source>
</evidence>
<sequence>MTNTATVLAIPLDEPPLGLSWARLERAGAALWRVRSAADGRSIGHLRVVKADGAVRYRAERFHAACGALIAFGEFWTADEAVDVLRRSV</sequence>